<feature type="compositionally biased region" description="Polar residues" evidence="1">
    <location>
        <begin position="520"/>
        <end position="541"/>
    </location>
</feature>
<dbReference type="Gene3D" id="2.60.40.2700">
    <property type="match status" value="2"/>
</dbReference>
<dbReference type="RefSeq" id="WP_148884629.1">
    <property type="nucleotide sequence ID" value="NZ_CP042817.1"/>
</dbReference>
<evidence type="ECO:0008006" key="4">
    <source>
        <dbReference type="Google" id="ProtNLM"/>
    </source>
</evidence>
<protein>
    <recommendedName>
        <fullName evidence="4">Bacterial repeat domain-containing protein</fullName>
    </recommendedName>
</protein>
<evidence type="ECO:0000313" key="3">
    <source>
        <dbReference type="Proteomes" id="UP000323594"/>
    </source>
</evidence>
<feature type="compositionally biased region" description="Low complexity" evidence="1">
    <location>
        <begin position="166"/>
        <end position="183"/>
    </location>
</feature>
<dbReference type="Proteomes" id="UP000323594">
    <property type="component" value="Chromosome"/>
</dbReference>
<dbReference type="EMBL" id="CP042817">
    <property type="protein sequence ID" value="QEJ99236.1"/>
    <property type="molecule type" value="Genomic_DNA"/>
</dbReference>
<feature type="region of interest" description="Disordered" evidence="1">
    <location>
        <begin position="520"/>
        <end position="566"/>
    </location>
</feature>
<sequence>MKKNLQLFFLGYFVFLIFSACSPVLGSSWYKRSGTNEAASMYVVGITVAKNSIEPEKNNGNTGIQQLEKFAKMDDYYVEVPYGCTEIANENISVTVVSSLEKMEKVECRISIKGDLVPLKADEVTPVVIEIYDAKQEFGVVSKTIKVFRHGNGGSNINPSDPGAPNTPDDPNDPVNIDNPVDENGNKKFIISTKVTTENISPFDYYTENSGGFSASKFDNWLLIIDDMSDKVPSYKFIPNTEGKDPNLYSGPDAGSSFTKISNLEYFRYKTRKDRWGGSFDPNLNTEEAKKEERFYFYRFTAHTAGPQLDNSMFCVDTYSKFLFAYSEPSKFDTVVGNNVPREWTDYAAPSSGIHKQASNPFYLSDPVGYVKDDGTISIYRWYSTAIKNDSYAFPQESKYKKKAEFSTSKPGFSPYKNEITYKKYDTTKDVNPAYTVAKPIILKQPEPIFAKTGSPNASAFSVTLQPAPEGESFSYQWYRRTASGISEISGAASAEYRPDISQDADEWIYCIITNTNSDNGKTANTTSHSVRLSVTPTGEANKSVEPPYISQQPKRTQTVDFVSSDPNSGTVTLEIKAEVSDGGTLSYQWYEAIGNKPIEGATESSYKVPPKEAGEKSFYCIVTNTKDSKSSSEVSETATVKFKEAFELTFACSTGGTLVATRGSEWLTNPTKIRLGDIILFFARPDPGYRIKEWDGIQAFGAEKDTAKLIVNSEDNISVSVTFEKIPDSRSLTIEAKHVKNNTLGGLYKLSGKEVEYGFFIYNLKGRIFDTESNKDAYTSLYAIRNGQRLSGLEQATEAIRLYKGTVQGGSLNTAKKTYDSMPSSTYFELDTELIKYDQGAFGAFARTQILSDAGQSTILFTYNKAKDEWTCENKNFTIAKVTVEYDKSFTLKRGETKDFVITYSTEDNDENQKNNAVGSVEVAYTLSFE</sequence>
<name>A0AAE6IWE7_TREPH</name>
<organism evidence="2 3">
    <name type="scientific">Treponema phagedenis</name>
    <dbReference type="NCBI Taxonomy" id="162"/>
    <lineage>
        <taxon>Bacteria</taxon>
        <taxon>Pseudomonadati</taxon>
        <taxon>Spirochaetota</taxon>
        <taxon>Spirochaetia</taxon>
        <taxon>Spirochaetales</taxon>
        <taxon>Treponemataceae</taxon>
        <taxon>Treponema</taxon>
    </lineage>
</organism>
<dbReference type="AlphaFoldDB" id="A0AAE6IWE7"/>
<evidence type="ECO:0000313" key="2">
    <source>
        <dbReference type="EMBL" id="QEJ99236.1"/>
    </source>
</evidence>
<evidence type="ECO:0000256" key="1">
    <source>
        <dbReference type="SAM" id="MobiDB-lite"/>
    </source>
</evidence>
<gene>
    <name evidence="2" type="ORF">FUT82_15420</name>
</gene>
<feature type="region of interest" description="Disordered" evidence="1">
    <location>
        <begin position="152"/>
        <end position="184"/>
    </location>
</feature>
<feature type="compositionally biased region" description="Polar residues" evidence="1">
    <location>
        <begin position="550"/>
        <end position="566"/>
    </location>
</feature>
<accession>A0AAE6IWE7</accession>
<reference evidence="2 3" key="1">
    <citation type="submission" date="2019-08" db="EMBL/GenBank/DDBJ databases">
        <authorList>
            <person name="Kuhnert P."/>
        </authorList>
    </citation>
    <scope>NUCLEOTIDE SEQUENCE [LARGE SCALE GENOMIC DNA]</scope>
    <source>
        <strain evidence="2 3">B36.5</strain>
    </source>
</reference>
<proteinExistence type="predicted"/>
<dbReference type="PROSITE" id="PS51257">
    <property type="entry name" value="PROKAR_LIPOPROTEIN"/>
    <property type="match status" value="1"/>
</dbReference>